<dbReference type="GeneID" id="63719318"/>
<feature type="region of interest" description="Disordered" evidence="1">
    <location>
        <begin position="609"/>
        <end position="629"/>
    </location>
</feature>
<feature type="region of interest" description="Disordered" evidence="1">
    <location>
        <begin position="973"/>
        <end position="1001"/>
    </location>
</feature>
<feature type="compositionally biased region" description="Polar residues" evidence="1">
    <location>
        <begin position="313"/>
        <end position="324"/>
    </location>
</feature>
<feature type="region of interest" description="Disordered" evidence="1">
    <location>
        <begin position="267"/>
        <end position="324"/>
    </location>
</feature>
<organism evidence="2 3">
    <name type="scientific">Drechmeria coniospora</name>
    <name type="common">Nematophagous fungus</name>
    <name type="synonym">Meria coniospora</name>
    <dbReference type="NCBI Taxonomy" id="98403"/>
    <lineage>
        <taxon>Eukaryota</taxon>
        <taxon>Fungi</taxon>
        <taxon>Dikarya</taxon>
        <taxon>Ascomycota</taxon>
        <taxon>Pezizomycotina</taxon>
        <taxon>Sordariomycetes</taxon>
        <taxon>Hypocreomycetidae</taxon>
        <taxon>Hypocreales</taxon>
        <taxon>Ophiocordycipitaceae</taxon>
        <taxon>Drechmeria</taxon>
    </lineage>
</organism>
<gene>
    <name evidence="2" type="ORF">DCS_06675</name>
</gene>
<dbReference type="RefSeq" id="XP_040654067.1">
    <property type="nucleotide sequence ID" value="XM_040803963.1"/>
</dbReference>
<evidence type="ECO:0000313" key="2">
    <source>
        <dbReference type="EMBL" id="KYK54715.1"/>
    </source>
</evidence>
<proteinExistence type="predicted"/>
<feature type="compositionally biased region" description="Basic and acidic residues" evidence="1">
    <location>
        <begin position="778"/>
        <end position="794"/>
    </location>
</feature>
<evidence type="ECO:0000313" key="3">
    <source>
        <dbReference type="Proteomes" id="UP000076580"/>
    </source>
</evidence>
<dbReference type="Proteomes" id="UP000076580">
    <property type="component" value="Chromosome 03"/>
</dbReference>
<protein>
    <submittedName>
        <fullName evidence="2">Uncharacterized protein</fullName>
    </submittedName>
</protein>
<feature type="region of interest" description="Disordered" evidence="1">
    <location>
        <begin position="778"/>
        <end position="931"/>
    </location>
</feature>
<reference evidence="2 3" key="1">
    <citation type="journal article" date="2016" name="Sci. Rep.">
        <title>Insights into Adaptations to a Near-Obligate Nematode Endoparasitic Lifestyle from the Finished Genome of Drechmeria coniospora.</title>
        <authorList>
            <person name="Zhang L."/>
            <person name="Zhou Z."/>
            <person name="Guo Q."/>
            <person name="Fokkens L."/>
            <person name="Miskei M."/>
            <person name="Pocsi I."/>
            <person name="Zhang W."/>
            <person name="Chen M."/>
            <person name="Wang L."/>
            <person name="Sun Y."/>
            <person name="Donzelli B.G."/>
            <person name="Gibson D.M."/>
            <person name="Nelson D.R."/>
            <person name="Luo J.G."/>
            <person name="Rep M."/>
            <person name="Liu H."/>
            <person name="Yang S."/>
            <person name="Wang J."/>
            <person name="Krasnoff S.B."/>
            <person name="Xu Y."/>
            <person name="Molnar I."/>
            <person name="Lin M."/>
        </authorList>
    </citation>
    <scope>NUCLEOTIDE SEQUENCE [LARGE SCALE GENOMIC DNA]</scope>
    <source>
        <strain evidence="2 3">ARSEF 6962</strain>
    </source>
</reference>
<comment type="caution">
    <text evidence="2">The sequence shown here is derived from an EMBL/GenBank/DDBJ whole genome shotgun (WGS) entry which is preliminary data.</text>
</comment>
<dbReference type="InParanoid" id="A0A151GCE1"/>
<evidence type="ECO:0000256" key="1">
    <source>
        <dbReference type="SAM" id="MobiDB-lite"/>
    </source>
</evidence>
<dbReference type="AlphaFoldDB" id="A0A151GCE1"/>
<feature type="compositionally biased region" description="Polar residues" evidence="1">
    <location>
        <begin position="276"/>
        <end position="301"/>
    </location>
</feature>
<dbReference type="EMBL" id="LAYC01000003">
    <property type="protein sequence ID" value="KYK54715.1"/>
    <property type="molecule type" value="Genomic_DNA"/>
</dbReference>
<feature type="compositionally biased region" description="Polar residues" evidence="1">
    <location>
        <begin position="1087"/>
        <end position="1097"/>
    </location>
</feature>
<sequence>MMRYSEEVKKLEDICLATLRVVASTPTGSPRRDARDASSFRCFRDASSDTEVLTDHIVDAPEASGVDRPVSNSGNGCGPSYPSMFTNSSQPATPFVPGALLKGMPGREMSAAKTDGAAFGPDQSAPPILNYPDDLSKTEFHEHPLAKEWGISSDHKARLGLILPRQIPSRDFWYSFDSDEDLADEELRGNLATRSPGRNRRFVYDPPPVPPLPLIPESLRSTLTPKGLAKLFERKKQLRTEMEVTEEPASPTLALATTGTMFPASSVDRQKGRSAALNTRTCNSDTRLSGSSEPSNQTPFLDNSEHDIRPAPSNFTSHQVEDGNQYTPCEADFRLAQPRLSPMEYSRLYFVEKSRSRREGRECVLPAPEKLWFWTPKWERFLIIPSVPAAINRNIQPDSGEAYREEDMSDNESTETLKVQGPSIPCPRLSLNLDAMTALFPSVMNLARLGMRANVRSSRSAYESKVTQLMRLNGSFSASHRTSLTKNIEEIEGENDGNVPMDPGGQGQLSLPWQSADSMTEPGRELAVPTVAERVNSDSMGKSESKVVKSGLSANADHHSVPHDHAGMPMSLNQADAWPLSAAPSVKTAVQAGVLNQARAAVKRVKSFTPTSSPKFPRATVDRESLSPPPSPRILFPALERPVVEYNPTFLTPPCAASSPLANFDLTPTRGVVRTSPASVTRRVVAQGGGRLGGEGAHRAHLVPNQGFGRVKSSTVSMCNIDPAGAVDFLQLQPTPFEVGNHGSASRYSKRVSGCSWLARRLSDQVITQVSEFATTAEDRQRKNEELLGRREEFGPVTPLRTKKAQHISLERRELDEDGLDSTDADSKESTPPRAASALITPTRPGFGFKETRCPSSDGPPFQTADGWGSSGFTPRPQTPRSGMPDSPTLPSVASYTAEEDEMEAGRGQRRKGHGTTTGGRRPSTPSAVPEHVLDSPLAAALMEPTGQSSRVFSSDSSFSLDRCKGENSITILPSLGKASGGEKDGRGRTASPAPCRSYFDHSPERQVKHKASTLHAMTPLSFQRFDTATRLASVMSWRDHAQGASKKPSPPRPDKESKTRTASSTIGSLFRKYSRSKVEAVDADTGASTDTVLRDS</sequence>
<dbReference type="STRING" id="98403.A0A151GCE1"/>
<feature type="region of interest" description="Disordered" evidence="1">
    <location>
        <begin position="1037"/>
        <end position="1097"/>
    </location>
</feature>
<keyword evidence="3" id="KW-1185">Reference proteome</keyword>
<name>A0A151GCE1_DRECN</name>
<accession>A0A151GCE1</accession>